<reference evidence="1 2" key="1">
    <citation type="submission" date="2019-03" db="EMBL/GenBank/DDBJ databases">
        <title>First draft genome of Liparis tanakae, snailfish: a comprehensive survey of snailfish specific genes.</title>
        <authorList>
            <person name="Kim W."/>
            <person name="Song I."/>
            <person name="Jeong J.-H."/>
            <person name="Kim D."/>
            <person name="Kim S."/>
            <person name="Ryu S."/>
            <person name="Song J.Y."/>
            <person name="Lee S.K."/>
        </authorList>
    </citation>
    <scope>NUCLEOTIDE SEQUENCE [LARGE SCALE GENOMIC DNA]</scope>
    <source>
        <tissue evidence="1">Muscle</tissue>
    </source>
</reference>
<dbReference type="Proteomes" id="UP000314294">
    <property type="component" value="Unassembled WGS sequence"/>
</dbReference>
<evidence type="ECO:0000313" key="1">
    <source>
        <dbReference type="EMBL" id="TNN30109.1"/>
    </source>
</evidence>
<organism evidence="1 2">
    <name type="scientific">Liparis tanakae</name>
    <name type="common">Tanaka's snailfish</name>
    <dbReference type="NCBI Taxonomy" id="230148"/>
    <lineage>
        <taxon>Eukaryota</taxon>
        <taxon>Metazoa</taxon>
        <taxon>Chordata</taxon>
        <taxon>Craniata</taxon>
        <taxon>Vertebrata</taxon>
        <taxon>Euteleostomi</taxon>
        <taxon>Actinopterygii</taxon>
        <taxon>Neopterygii</taxon>
        <taxon>Teleostei</taxon>
        <taxon>Neoteleostei</taxon>
        <taxon>Acanthomorphata</taxon>
        <taxon>Eupercaria</taxon>
        <taxon>Perciformes</taxon>
        <taxon>Cottioidei</taxon>
        <taxon>Cottales</taxon>
        <taxon>Liparidae</taxon>
        <taxon>Liparis</taxon>
    </lineage>
</organism>
<keyword evidence="2" id="KW-1185">Reference proteome</keyword>
<proteinExistence type="predicted"/>
<protein>
    <submittedName>
        <fullName evidence="1">Uncharacterized protein</fullName>
    </submittedName>
</protein>
<dbReference type="AlphaFoldDB" id="A0A4Z2EMV1"/>
<dbReference type="EMBL" id="SRLO01004845">
    <property type="protein sequence ID" value="TNN30109.1"/>
    <property type="molecule type" value="Genomic_DNA"/>
</dbReference>
<name>A0A4Z2EMV1_9TELE</name>
<gene>
    <name evidence="1" type="ORF">EYF80_059739</name>
</gene>
<sequence>MVSLVRYTIQYTRLKAPKDSGKRMREYLSMMLVPVSTLLAGTAEPCCRKACALTGGLGKVLAGRSKARPEFILFFRVTPPASTWGRPRGGSLTSDCLLGQSDRRRSSGEELCEELWELWELW</sequence>
<comment type="caution">
    <text evidence="1">The sequence shown here is derived from an EMBL/GenBank/DDBJ whole genome shotgun (WGS) entry which is preliminary data.</text>
</comment>
<evidence type="ECO:0000313" key="2">
    <source>
        <dbReference type="Proteomes" id="UP000314294"/>
    </source>
</evidence>
<accession>A0A4Z2EMV1</accession>